<protein>
    <recommendedName>
        <fullName evidence="4">Cyclin-dependent kinase 2-interacting protein</fullName>
    </recommendedName>
</protein>
<name>A0A9P0MHP6_ACAOB</name>
<sequence>MKMSQTPRRTPNSNSPGFAPVKLHQSPIASPNSQKNLTGVPRVVRDLAADLYNNVQKWNNLHIRGAQLCKQIAICKTDKPFEYSPELETLTNDLYECVDELKPIKEAFEMIIKQAEAMKKLQKTPEPVFFGHKMEGLVEMVHYVANAYVTEYSVKQTVLENIAHTQSKDEVMFFATFWTLQTNVDDKVTLKLESLLTETCHRTIDQT</sequence>
<feature type="region of interest" description="Disordered" evidence="1">
    <location>
        <begin position="1"/>
        <end position="37"/>
    </location>
</feature>
<comment type="caution">
    <text evidence="2">The sequence shown here is derived from an EMBL/GenBank/DDBJ whole genome shotgun (WGS) entry which is preliminary data.</text>
</comment>
<evidence type="ECO:0000256" key="1">
    <source>
        <dbReference type="SAM" id="MobiDB-lite"/>
    </source>
</evidence>
<feature type="compositionally biased region" description="Polar residues" evidence="1">
    <location>
        <begin position="1"/>
        <end position="16"/>
    </location>
</feature>
<dbReference type="AlphaFoldDB" id="A0A9P0MHP6"/>
<proteinExistence type="predicted"/>
<accession>A0A9P0MHP6</accession>
<dbReference type="OrthoDB" id="17066at2759"/>
<reference evidence="2" key="1">
    <citation type="submission" date="2022-03" db="EMBL/GenBank/DDBJ databases">
        <authorList>
            <person name="Sayadi A."/>
        </authorList>
    </citation>
    <scope>NUCLEOTIDE SEQUENCE</scope>
</reference>
<gene>
    <name evidence="2" type="ORF">ACAOBT_LOCUS33014</name>
</gene>
<dbReference type="EMBL" id="CAKOFQ010008219">
    <property type="protein sequence ID" value="CAH2012780.1"/>
    <property type="molecule type" value="Genomic_DNA"/>
</dbReference>
<organism evidence="2 3">
    <name type="scientific">Acanthoscelides obtectus</name>
    <name type="common">Bean weevil</name>
    <name type="synonym">Bruchus obtectus</name>
    <dbReference type="NCBI Taxonomy" id="200917"/>
    <lineage>
        <taxon>Eukaryota</taxon>
        <taxon>Metazoa</taxon>
        <taxon>Ecdysozoa</taxon>
        <taxon>Arthropoda</taxon>
        <taxon>Hexapoda</taxon>
        <taxon>Insecta</taxon>
        <taxon>Pterygota</taxon>
        <taxon>Neoptera</taxon>
        <taxon>Endopterygota</taxon>
        <taxon>Coleoptera</taxon>
        <taxon>Polyphaga</taxon>
        <taxon>Cucujiformia</taxon>
        <taxon>Chrysomeloidea</taxon>
        <taxon>Chrysomelidae</taxon>
        <taxon>Bruchinae</taxon>
        <taxon>Bruchini</taxon>
        <taxon>Acanthoscelides</taxon>
    </lineage>
</organism>
<evidence type="ECO:0000313" key="2">
    <source>
        <dbReference type="EMBL" id="CAH2012780.1"/>
    </source>
</evidence>
<evidence type="ECO:0008006" key="4">
    <source>
        <dbReference type="Google" id="ProtNLM"/>
    </source>
</evidence>
<feature type="compositionally biased region" description="Polar residues" evidence="1">
    <location>
        <begin position="27"/>
        <end position="37"/>
    </location>
</feature>
<dbReference type="Proteomes" id="UP001152888">
    <property type="component" value="Unassembled WGS sequence"/>
</dbReference>
<keyword evidence="3" id="KW-1185">Reference proteome</keyword>
<evidence type="ECO:0000313" key="3">
    <source>
        <dbReference type="Proteomes" id="UP001152888"/>
    </source>
</evidence>